<reference evidence="9" key="4">
    <citation type="journal article" date="2015" name="G3 (Bethesda)">
        <title>Genome sequences of three phytopathogenic species of the Magnaporthaceae family of fungi.</title>
        <authorList>
            <person name="Okagaki L.H."/>
            <person name="Nunes C.C."/>
            <person name="Sailsbery J."/>
            <person name="Clay B."/>
            <person name="Brown D."/>
            <person name="John T."/>
            <person name="Oh Y."/>
            <person name="Young N."/>
            <person name="Fitzgerald M."/>
            <person name="Haas B.J."/>
            <person name="Zeng Q."/>
            <person name="Young S."/>
            <person name="Adiconis X."/>
            <person name="Fan L."/>
            <person name="Levin J.Z."/>
            <person name="Mitchell T.K."/>
            <person name="Okubara P.A."/>
            <person name="Farman M.L."/>
            <person name="Kohn L.M."/>
            <person name="Birren B."/>
            <person name="Ma L.-J."/>
            <person name="Dean R.A."/>
        </authorList>
    </citation>
    <scope>NUCLEOTIDE SEQUENCE</scope>
    <source>
        <strain evidence="9">ATCC 64411 / 73-15</strain>
    </source>
</reference>
<keyword evidence="4 6" id="KW-0479">Metal-binding</keyword>
<dbReference type="PRINTS" id="PR00463">
    <property type="entry name" value="EP450I"/>
</dbReference>
<dbReference type="InterPro" id="IPR050121">
    <property type="entry name" value="Cytochrome_P450_monoxygenase"/>
</dbReference>
<sequence>MAWLSDVWLPGQLLAVFTGLLFTAFVLRAVYYIWLHPLSKYPGPWYAKTTNLIYYVIECRGELIPWICRQHARYGPTVRLGPERLSFTDAAAWADIYGGRGRGANPRVYSFPKDPWWAQVLDSINSEGVPSLATHPSDEQHARLRRIFSPAFSEQALRRQAGMLTPEYMGIVSDPIDMVRVFNYATFDITTELVFGESLGMLADGEYVPWVANVFDSFKAMIYVAFPVARLGPVARFAKRYLLPASLKQLIDSHMRFVRDRVDARLDRKSDQPDLWNLVLGADGKAPLTRHEMYSNAAAFVLAGAETSATLLSALTYLLLKDPQRMRRLVREVRGAFGTEQDMTFEALAQLEYLKACISEGMRIFPPLPASGARAVPREGGIICGDFIPGGTHVGVYHYVAYHSPANFEEPDAFIPERWLPGSGFDRDKKEAFEPFEVGPRNCIGQSLANHEMRLLMAKVLWHFDFELLPQSADWAERCKVFTIWEKPPLMLQACRAERV</sequence>
<dbReference type="eggNOG" id="KOG0158">
    <property type="taxonomic scope" value="Eukaryota"/>
</dbReference>
<dbReference type="GO" id="GO:0005506">
    <property type="term" value="F:iron ion binding"/>
    <property type="evidence" value="ECO:0007669"/>
    <property type="project" value="InterPro"/>
</dbReference>
<evidence type="ECO:0000256" key="4">
    <source>
        <dbReference type="ARBA" id="ARBA00022723"/>
    </source>
</evidence>
<comment type="similarity">
    <text evidence="2">Belongs to the cytochrome P450 family.</text>
</comment>
<dbReference type="SUPFAM" id="SSF48264">
    <property type="entry name" value="Cytochrome P450"/>
    <property type="match status" value="1"/>
</dbReference>
<reference evidence="8" key="2">
    <citation type="submission" date="2010-05" db="EMBL/GenBank/DDBJ databases">
        <title>The Genome Sequence of Magnaporthe poae strain ATCC 64411.</title>
        <authorList>
            <consortium name="The Broad Institute Genome Sequencing Platform"/>
            <consortium name="Broad Institute Genome Sequencing Center for Infectious Disease"/>
            <person name="Ma L.-J."/>
            <person name="Dead R."/>
            <person name="Young S."/>
            <person name="Zeng Q."/>
            <person name="Koehrsen M."/>
            <person name="Alvarado L."/>
            <person name="Berlin A."/>
            <person name="Chapman S.B."/>
            <person name="Chen Z."/>
            <person name="Freedman E."/>
            <person name="Gellesch M."/>
            <person name="Goldberg J."/>
            <person name="Griggs A."/>
            <person name="Gujja S."/>
            <person name="Heilman E.R."/>
            <person name="Heiman D."/>
            <person name="Hepburn T."/>
            <person name="Howarth C."/>
            <person name="Jen D."/>
            <person name="Larson L."/>
            <person name="Mehta T."/>
            <person name="Neiman D."/>
            <person name="Pearson M."/>
            <person name="Roberts A."/>
            <person name="Saif S."/>
            <person name="Shea T."/>
            <person name="Shenoy N."/>
            <person name="Sisk P."/>
            <person name="Stolte C."/>
            <person name="Sykes S."/>
            <person name="Walk T."/>
            <person name="White J."/>
            <person name="Yandava C."/>
            <person name="Haas B."/>
            <person name="Nusbaum C."/>
            <person name="Birren B."/>
        </authorList>
    </citation>
    <scope>NUCLEOTIDE SEQUENCE</scope>
    <source>
        <strain evidence="8">ATCC 64411</strain>
    </source>
</reference>
<dbReference type="PANTHER" id="PTHR24305">
    <property type="entry name" value="CYTOCHROME P450"/>
    <property type="match status" value="1"/>
</dbReference>
<dbReference type="InterPro" id="IPR036396">
    <property type="entry name" value="Cyt_P450_sf"/>
</dbReference>
<feature type="transmembrane region" description="Helical" evidence="7">
    <location>
        <begin position="12"/>
        <end position="34"/>
    </location>
</feature>
<evidence type="ECO:0000256" key="7">
    <source>
        <dbReference type="SAM" id="Phobius"/>
    </source>
</evidence>
<organism evidence="9 10">
    <name type="scientific">Magnaporthiopsis poae (strain ATCC 64411 / 73-15)</name>
    <name type="common">Kentucky bluegrass fungus</name>
    <name type="synonym">Magnaporthe poae</name>
    <dbReference type="NCBI Taxonomy" id="644358"/>
    <lineage>
        <taxon>Eukaryota</taxon>
        <taxon>Fungi</taxon>
        <taxon>Dikarya</taxon>
        <taxon>Ascomycota</taxon>
        <taxon>Pezizomycotina</taxon>
        <taxon>Sordariomycetes</taxon>
        <taxon>Sordariomycetidae</taxon>
        <taxon>Magnaporthales</taxon>
        <taxon>Magnaporthaceae</taxon>
        <taxon>Magnaporthiopsis</taxon>
    </lineage>
</organism>
<dbReference type="OMA" id="RIESHNI"/>
<dbReference type="Proteomes" id="UP000011715">
    <property type="component" value="Unassembled WGS sequence"/>
</dbReference>
<protein>
    <submittedName>
        <fullName evidence="8">Averantin oxidoreductase</fullName>
    </submittedName>
</protein>
<evidence type="ECO:0000256" key="5">
    <source>
        <dbReference type="ARBA" id="ARBA00023004"/>
    </source>
</evidence>
<feature type="binding site" description="axial binding residue" evidence="6">
    <location>
        <position position="443"/>
    </location>
    <ligand>
        <name>heme</name>
        <dbReference type="ChEBI" id="CHEBI:30413"/>
    </ligand>
    <ligandPart>
        <name>Fe</name>
        <dbReference type="ChEBI" id="CHEBI:18248"/>
    </ligandPart>
</feature>
<dbReference type="GO" id="GO:0020037">
    <property type="term" value="F:heme binding"/>
    <property type="evidence" value="ECO:0007669"/>
    <property type="project" value="InterPro"/>
</dbReference>
<dbReference type="InterPro" id="IPR002401">
    <property type="entry name" value="Cyt_P450_E_grp-I"/>
</dbReference>
<name>A0A0C4DY11_MAGP6</name>
<evidence type="ECO:0000313" key="9">
    <source>
        <dbReference type="EnsemblFungi" id="MAPG_04921T0"/>
    </source>
</evidence>
<evidence type="ECO:0000313" key="8">
    <source>
        <dbReference type="EMBL" id="KLU85902.1"/>
    </source>
</evidence>
<dbReference type="GO" id="GO:0004497">
    <property type="term" value="F:monooxygenase activity"/>
    <property type="evidence" value="ECO:0007669"/>
    <property type="project" value="InterPro"/>
</dbReference>
<dbReference type="EnsemblFungi" id="MAPG_04921T0">
    <property type="protein sequence ID" value="MAPG_04921T0"/>
    <property type="gene ID" value="MAPG_04921"/>
</dbReference>
<comment type="cofactor">
    <cofactor evidence="1 6">
        <name>heme</name>
        <dbReference type="ChEBI" id="CHEBI:30413"/>
    </cofactor>
</comment>
<keyword evidence="7" id="KW-0472">Membrane</keyword>
<keyword evidence="10" id="KW-1185">Reference proteome</keyword>
<proteinExistence type="inferred from homology"/>
<dbReference type="Gene3D" id="1.10.630.10">
    <property type="entry name" value="Cytochrome P450"/>
    <property type="match status" value="1"/>
</dbReference>
<dbReference type="EMBL" id="ADBL01001149">
    <property type="status" value="NOT_ANNOTATED_CDS"/>
    <property type="molecule type" value="Genomic_DNA"/>
</dbReference>
<dbReference type="InterPro" id="IPR001128">
    <property type="entry name" value="Cyt_P450"/>
</dbReference>
<dbReference type="Pfam" id="PF00067">
    <property type="entry name" value="p450"/>
    <property type="match status" value="1"/>
</dbReference>
<reference evidence="8" key="3">
    <citation type="submission" date="2011-03" db="EMBL/GenBank/DDBJ databases">
        <title>Annotation of Magnaporthe poae ATCC 64411.</title>
        <authorList>
            <person name="Ma L.-J."/>
            <person name="Dead R."/>
            <person name="Young S.K."/>
            <person name="Zeng Q."/>
            <person name="Gargeya S."/>
            <person name="Fitzgerald M."/>
            <person name="Haas B."/>
            <person name="Abouelleil A."/>
            <person name="Alvarado L."/>
            <person name="Arachchi H.M."/>
            <person name="Berlin A."/>
            <person name="Brown A."/>
            <person name="Chapman S.B."/>
            <person name="Chen Z."/>
            <person name="Dunbar C."/>
            <person name="Freedman E."/>
            <person name="Gearin G."/>
            <person name="Gellesch M."/>
            <person name="Goldberg J."/>
            <person name="Griggs A."/>
            <person name="Gujja S."/>
            <person name="Heiman D."/>
            <person name="Howarth C."/>
            <person name="Larson L."/>
            <person name="Lui A."/>
            <person name="MacDonald P.J.P."/>
            <person name="Mehta T."/>
            <person name="Montmayeur A."/>
            <person name="Murphy C."/>
            <person name="Neiman D."/>
            <person name="Pearson M."/>
            <person name="Priest M."/>
            <person name="Roberts A."/>
            <person name="Saif S."/>
            <person name="Shea T."/>
            <person name="Shenoy N."/>
            <person name="Sisk P."/>
            <person name="Stolte C."/>
            <person name="Sykes S."/>
            <person name="Yandava C."/>
            <person name="Wortman J."/>
            <person name="Nusbaum C."/>
            <person name="Birren B."/>
        </authorList>
    </citation>
    <scope>NUCLEOTIDE SEQUENCE</scope>
    <source>
        <strain evidence="8">ATCC 64411</strain>
    </source>
</reference>
<reference evidence="9" key="5">
    <citation type="submission" date="2015-06" db="UniProtKB">
        <authorList>
            <consortium name="EnsemblFungi"/>
        </authorList>
    </citation>
    <scope>IDENTIFICATION</scope>
    <source>
        <strain evidence="9">ATCC 64411</strain>
    </source>
</reference>
<dbReference type="AlphaFoldDB" id="A0A0C4DY11"/>
<dbReference type="EMBL" id="GL876969">
    <property type="protein sequence ID" value="KLU85902.1"/>
    <property type="molecule type" value="Genomic_DNA"/>
</dbReference>
<evidence type="ECO:0000256" key="6">
    <source>
        <dbReference type="PIRSR" id="PIRSR602401-1"/>
    </source>
</evidence>
<evidence type="ECO:0000256" key="1">
    <source>
        <dbReference type="ARBA" id="ARBA00001971"/>
    </source>
</evidence>
<dbReference type="PANTHER" id="PTHR24305:SF210">
    <property type="entry name" value="CYTOCHROME P450 MONOOXYGENASE ASQL-RELATED"/>
    <property type="match status" value="1"/>
</dbReference>
<keyword evidence="7" id="KW-1133">Transmembrane helix</keyword>
<reference evidence="10" key="1">
    <citation type="submission" date="2010-05" db="EMBL/GenBank/DDBJ databases">
        <title>The genome sequence of Magnaporthe poae strain ATCC 64411.</title>
        <authorList>
            <person name="Ma L.-J."/>
            <person name="Dead R."/>
            <person name="Young S."/>
            <person name="Zeng Q."/>
            <person name="Koehrsen M."/>
            <person name="Alvarado L."/>
            <person name="Berlin A."/>
            <person name="Chapman S.B."/>
            <person name="Chen Z."/>
            <person name="Freedman E."/>
            <person name="Gellesch M."/>
            <person name="Goldberg J."/>
            <person name="Griggs A."/>
            <person name="Gujja S."/>
            <person name="Heilman E.R."/>
            <person name="Heiman D."/>
            <person name="Hepburn T."/>
            <person name="Howarth C."/>
            <person name="Jen D."/>
            <person name="Larson L."/>
            <person name="Mehta T."/>
            <person name="Neiman D."/>
            <person name="Pearson M."/>
            <person name="Roberts A."/>
            <person name="Saif S."/>
            <person name="Shea T."/>
            <person name="Shenoy N."/>
            <person name="Sisk P."/>
            <person name="Stolte C."/>
            <person name="Sykes S."/>
            <person name="Walk T."/>
            <person name="White J."/>
            <person name="Yandava C."/>
            <person name="Haas B."/>
            <person name="Nusbaum C."/>
            <person name="Birren B."/>
        </authorList>
    </citation>
    <scope>NUCLEOTIDE SEQUENCE [LARGE SCALE GENOMIC DNA]</scope>
    <source>
        <strain evidence="10">ATCC 64411 / 73-15</strain>
    </source>
</reference>
<keyword evidence="5 6" id="KW-0408">Iron</keyword>
<evidence type="ECO:0000256" key="3">
    <source>
        <dbReference type="ARBA" id="ARBA00022617"/>
    </source>
</evidence>
<evidence type="ECO:0000313" key="10">
    <source>
        <dbReference type="Proteomes" id="UP000011715"/>
    </source>
</evidence>
<evidence type="ECO:0000256" key="2">
    <source>
        <dbReference type="ARBA" id="ARBA00010617"/>
    </source>
</evidence>
<dbReference type="CDD" id="cd11058">
    <property type="entry name" value="CYP60B-like"/>
    <property type="match status" value="1"/>
</dbReference>
<dbReference type="PRINTS" id="PR00385">
    <property type="entry name" value="P450"/>
</dbReference>
<dbReference type="VEuPathDB" id="FungiDB:MAPG_04921"/>
<dbReference type="STRING" id="644358.A0A0C4DY11"/>
<keyword evidence="7" id="KW-0812">Transmembrane</keyword>
<gene>
    <name evidence="8" type="ORF">MAPG_04921</name>
</gene>
<dbReference type="GO" id="GO:0016705">
    <property type="term" value="F:oxidoreductase activity, acting on paired donors, with incorporation or reduction of molecular oxygen"/>
    <property type="evidence" value="ECO:0007669"/>
    <property type="project" value="InterPro"/>
</dbReference>
<accession>A0A0C4DY11</accession>
<dbReference type="OrthoDB" id="1470350at2759"/>
<keyword evidence="3 6" id="KW-0349">Heme</keyword>